<evidence type="ECO:0000313" key="2">
    <source>
        <dbReference type="Proteomes" id="UP001055879"/>
    </source>
</evidence>
<name>A0ACB9EFF2_ARCLA</name>
<reference evidence="1 2" key="2">
    <citation type="journal article" date="2022" name="Mol. Ecol. Resour.">
        <title>The genomes of chicory, endive, great burdock and yacon provide insights into Asteraceae paleo-polyploidization history and plant inulin production.</title>
        <authorList>
            <person name="Fan W."/>
            <person name="Wang S."/>
            <person name="Wang H."/>
            <person name="Wang A."/>
            <person name="Jiang F."/>
            <person name="Liu H."/>
            <person name="Zhao H."/>
            <person name="Xu D."/>
            <person name="Zhang Y."/>
        </authorList>
    </citation>
    <scope>NUCLEOTIDE SEQUENCE [LARGE SCALE GENOMIC DNA]</scope>
    <source>
        <strain evidence="2">cv. Niubang</strain>
    </source>
</reference>
<sequence length="321" mass="35711">MASHCTFLPDFFHDQFEETSFLSPDDHLEAGVSGELTAITPVAERRCGVNPVVSRKLDLSSPKKKRQKLSVVEDDNGGPNSDGRQKVSHMTMERNRRKQMNEHLNVLRSLMPRFYVKRGDQASIIGGVVDYITELQQILQTLEAKKQRKVYSEVLSPRFVSSPMTLSVSPRPSLPISPRTPQPATPYRSPLPVAVAVTPTSNSYLLSPSISTSSLDHYYSPANSFIDSGNYNEVMANLKSAIVEVEVKLVGGNLLLKTWSKRIQGQVTKVIRVLENLSLQVLQANISIVDEAMVNSFTIKIGVECRLSAEELAQHIQRSFC</sequence>
<gene>
    <name evidence="1" type="ORF">L6452_05247</name>
</gene>
<keyword evidence="2" id="KW-1185">Reference proteome</keyword>
<organism evidence="1 2">
    <name type="scientific">Arctium lappa</name>
    <name type="common">Greater burdock</name>
    <name type="synonym">Lappa major</name>
    <dbReference type="NCBI Taxonomy" id="4217"/>
    <lineage>
        <taxon>Eukaryota</taxon>
        <taxon>Viridiplantae</taxon>
        <taxon>Streptophyta</taxon>
        <taxon>Embryophyta</taxon>
        <taxon>Tracheophyta</taxon>
        <taxon>Spermatophyta</taxon>
        <taxon>Magnoliopsida</taxon>
        <taxon>eudicotyledons</taxon>
        <taxon>Gunneridae</taxon>
        <taxon>Pentapetalae</taxon>
        <taxon>asterids</taxon>
        <taxon>campanulids</taxon>
        <taxon>Asterales</taxon>
        <taxon>Asteraceae</taxon>
        <taxon>Carduoideae</taxon>
        <taxon>Cardueae</taxon>
        <taxon>Arctiinae</taxon>
        <taxon>Arctium</taxon>
    </lineage>
</organism>
<dbReference type="Proteomes" id="UP001055879">
    <property type="component" value="Linkage Group LG02"/>
</dbReference>
<evidence type="ECO:0000313" key="1">
    <source>
        <dbReference type="EMBL" id="KAI3757704.1"/>
    </source>
</evidence>
<accession>A0ACB9EFF2</accession>
<comment type="caution">
    <text evidence="1">The sequence shown here is derived from an EMBL/GenBank/DDBJ whole genome shotgun (WGS) entry which is preliminary data.</text>
</comment>
<protein>
    <submittedName>
        <fullName evidence="1">Uncharacterized protein</fullName>
    </submittedName>
</protein>
<proteinExistence type="predicted"/>
<dbReference type="EMBL" id="CM042048">
    <property type="protein sequence ID" value="KAI3757704.1"/>
    <property type="molecule type" value="Genomic_DNA"/>
</dbReference>
<reference evidence="2" key="1">
    <citation type="journal article" date="2022" name="Mol. Ecol. Resour.">
        <title>The genomes of chicory, endive, great burdock and yacon provide insights into Asteraceae palaeo-polyploidization history and plant inulin production.</title>
        <authorList>
            <person name="Fan W."/>
            <person name="Wang S."/>
            <person name="Wang H."/>
            <person name="Wang A."/>
            <person name="Jiang F."/>
            <person name="Liu H."/>
            <person name="Zhao H."/>
            <person name="Xu D."/>
            <person name="Zhang Y."/>
        </authorList>
    </citation>
    <scope>NUCLEOTIDE SEQUENCE [LARGE SCALE GENOMIC DNA]</scope>
    <source>
        <strain evidence="2">cv. Niubang</strain>
    </source>
</reference>